<feature type="domain" description="TF-B3" evidence="6">
    <location>
        <begin position="149"/>
        <end position="245"/>
    </location>
</feature>
<evidence type="ECO:0000313" key="7">
    <source>
        <dbReference type="EMBL" id="QCD95635.1"/>
    </source>
</evidence>
<dbReference type="PROSITE" id="PS50863">
    <property type="entry name" value="B3"/>
    <property type="match status" value="1"/>
</dbReference>
<dbReference type="InterPro" id="IPR003340">
    <property type="entry name" value="B3_DNA-bd"/>
</dbReference>
<keyword evidence="8" id="KW-1185">Reference proteome</keyword>
<organism evidence="7 8">
    <name type="scientific">Vigna unguiculata</name>
    <name type="common">Cowpea</name>
    <dbReference type="NCBI Taxonomy" id="3917"/>
    <lineage>
        <taxon>Eukaryota</taxon>
        <taxon>Viridiplantae</taxon>
        <taxon>Streptophyta</taxon>
        <taxon>Embryophyta</taxon>
        <taxon>Tracheophyta</taxon>
        <taxon>Spermatophyta</taxon>
        <taxon>Magnoliopsida</taxon>
        <taxon>eudicotyledons</taxon>
        <taxon>Gunneridae</taxon>
        <taxon>Pentapetalae</taxon>
        <taxon>rosids</taxon>
        <taxon>fabids</taxon>
        <taxon>Fabales</taxon>
        <taxon>Fabaceae</taxon>
        <taxon>Papilionoideae</taxon>
        <taxon>50 kb inversion clade</taxon>
        <taxon>NPAAA clade</taxon>
        <taxon>indigoferoid/millettioid clade</taxon>
        <taxon>Phaseoleae</taxon>
        <taxon>Vigna</taxon>
    </lineage>
</organism>
<proteinExistence type="predicted"/>
<dbReference type="SUPFAM" id="SSF101936">
    <property type="entry name" value="DNA-binding pseudobarrel domain"/>
    <property type="match status" value="1"/>
</dbReference>
<dbReference type="Gene3D" id="2.40.330.10">
    <property type="entry name" value="DNA-binding pseudobarrel domain"/>
    <property type="match status" value="1"/>
</dbReference>
<dbReference type="InterPro" id="IPR015300">
    <property type="entry name" value="DNA-bd_pseudobarrel_sf"/>
</dbReference>
<evidence type="ECO:0000256" key="4">
    <source>
        <dbReference type="ARBA" id="ARBA00023163"/>
    </source>
</evidence>
<evidence type="ECO:0000259" key="6">
    <source>
        <dbReference type="PROSITE" id="PS50863"/>
    </source>
</evidence>
<keyword evidence="4" id="KW-0804">Transcription</keyword>
<evidence type="ECO:0000256" key="2">
    <source>
        <dbReference type="ARBA" id="ARBA00023015"/>
    </source>
</evidence>
<comment type="subcellular location">
    <subcellularLocation>
        <location evidence="1">Nucleus</location>
    </subcellularLocation>
</comment>
<dbReference type="AlphaFoldDB" id="A0A4D6M3B8"/>
<dbReference type="Pfam" id="PF02362">
    <property type="entry name" value="B3"/>
    <property type="match status" value="1"/>
</dbReference>
<dbReference type="GO" id="GO:0003677">
    <property type="term" value="F:DNA binding"/>
    <property type="evidence" value="ECO:0007669"/>
    <property type="project" value="UniProtKB-KW"/>
</dbReference>
<dbReference type="EMBL" id="CP039350">
    <property type="protein sequence ID" value="QCD95635.1"/>
    <property type="molecule type" value="Genomic_DNA"/>
</dbReference>
<keyword evidence="5" id="KW-0539">Nucleus</keyword>
<dbReference type="GO" id="GO:0005634">
    <property type="term" value="C:nucleus"/>
    <property type="evidence" value="ECO:0007669"/>
    <property type="project" value="UniProtKB-SubCell"/>
</dbReference>
<dbReference type="Proteomes" id="UP000501690">
    <property type="component" value="Linkage Group LG6"/>
</dbReference>
<evidence type="ECO:0000256" key="3">
    <source>
        <dbReference type="ARBA" id="ARBA00023125"/>
    </source>
</evidence>
<evidence type="ECO:0000256" key="5">
    <source>
        <dbReference type="ARBA" id="ARBA00023242"/>
    </source>
</evidence>
<gene>
    <name evidence="7" type="ORF">DEO72_LG6g329</name>
</gene>
<evidence type="ECO:0000313" key="8">
    <source>
        <dbReference type="Proteomes" id="UP000501690"/>
    </source>
</evidence>
<keyword evidence="2" id="KW-0805">Transcription regulation</keyword>
<sequence>MTLVYPEWEFVQFNETFFHYWGEKFLMGTNYFRDPLGNYIMVEFEDSMIETRSFRIARELANFYKLNDLYWLAILYCGDRYFQFRIFSLPMKEIDYPESTMVPVPQQPLSSSRFLTCFESELLVSGMDYTPQLVSSSNPGYDLADFYHSMAKCLSAHDIKSSSLYLKSEFASKALVKNRKRHLLVNAECDCWPCTVRWSGKSNKDCYITRGWKDFCTQNRFKEGPIIQFGVDRDLSLFINVMEVEI</sequence>
<reference evidence="7 8" key="1">
    <citation type="submission" date="2019-04" db="EMBL/GenBank/DDBJ databases">
        <title>An improved genome assembly and genetic linkage map for asparagus bean, Vigna unguiculata ssp. sesquipedialis.</title>
        <authorList>
            <person name="Xia Q."/>
            <person name="Zhang R."/>
            <person name="Dong Y."/>
        </authorList>
    </citation>
    <scope>NUCLEOTIDE SEQUENCE [LARGE SCALE GENOMIC DNA]</scope>
    <source>
        <tissue evidence="7">Leaf</tissue>
    </source>
</reference>
<protein>
    <recommendedName>
        <fullName evidence="6">TF-B3 domain-containing protein</fullName>
    </recommendedName>
</protein>
<keyword evidence="3" id="KW-0238">DNA-binding</keyword>
<evidence type="ECO:0000256" key="1">
    <source>
        <dbReference type="ARBA" id="ARBA00004123"/>
    </source>
</evidence>
<name>A0A4D6M3B8_VIGUN</name>
<accession>A0A4D6M3B8</accession>